<dbReference type="Proteomes" id="UP000299102">
    <property type="component" value="Unassembled WGS sequence"/>
</dbReference>
<evidence type="ECO:0000313" key="2">
    <source>
        <dbReference type="EMBL" id="GBP97159.1"/>
    </source>
</evidence>
<sequence length="135" mass="15176">MLYLRDQPRAEPRAEREEKKTAARSDCRLAEVNFMNARHFQRRGASRRAAVHHALLVCLAPTQNYLDAPIICGGVYYSMETSSTPHIRALQVGLALEIGTNGNRWVPNRGCTADDPSIRSFDFLKTELSRPTCDS</sequence>
<reference evidence="2 3" key="1">
    <citation type="journal article" date="2019" name="Commun. Biol.">
        <title>The bagworm genome reveals a unique fibroin gene that provides high tensile strength.</title>
        <authorList>
            <person name="Kono N."/>
            <person name="Nakamura H."/>
            <person name="Ohtoshi R."/>
            <person name="Tomita M."/>
            <person name="Numata K."/>
            <person name="Arakawa K."/>
        </authorList>
    </citation>
    <scope>NUCLEOTIDE SEQUENCE [LARGE SCALE GENOMIC DNA]</scope>
</reference>
<gene>
    <name evidence="2" type="ORF">EVAR_68229_1</name>
</gene>
<evidence type="ECO:0000313" key="3">
    <source>
        <dbReference type="Proteomes" id="UP000299102"/>
    </source>
</evidence>
<feature type="region of interest" description="Disordered" evidence="1">
    <location>
        <begin position="1"/>
        <end position="22"/>
    </location>
</feature>
<keyword evidence="3" id="KW-1185">Reference proteome</keyword>
<accession>A0A4C2AD76</accession>
<protein>
    <submittedName>
        <fullName evidence="2">Uncharacterized protein</fullName>
    </submittedName>
</protein>
<organism evidence="2 3">
    <name type="scientific">Eumeta variegata</name>
    <name type="common">Bagworm moth</name>
    <name type="synonym">Eumeta japonica</name>
    <dbReference type="NCBI Taxonomy" id="151549"/>
    <lineage>
        <taxon>Eukaryota</taxon>
        <taxon>Metazoa</taxon>
        <taxon>Ecdysozoa</taxon>
        <taxon>Arthropoda</taxon>
        <taxon>Hexapoda</taxon>
        <taxon>Insecta</taxon>
        <taxon>Pterygota</taxon>
        <taxon>Neoptera</taxon>
        <taxon>Endopterygota</taxon>
        <taxon>Lepidoptera</taxon>
        <taxon>Glossata</taxon>
        <taxon>Ditrysia</taxon>
        <taxon>Tineoidea</taxon>
        <taxon>Psychidae</taxon>
        <taxon>Oiketicinae</taxon>
        <taxon>Eumeta</taxon>
    </lineage>
</organism>
<dbReference type="EMBL" id="BGZK01002884">
    <property type="protein sequence ID" value="GBP97159.1"/>
    <property type="molecule type" value="Genomic_DNA"/>
</dbReference>
<comment type="caution">
    <text evidence="2">The sequence shown here is derived from an EMBL/GenBank/DDBJ whole genome shotgun (WGS) entry which is preliminary data.</text>
</comment>
<name>A0A4C2AD76_EUMVA</name>
<evidence type="ECO:0000256" key="1">
    <source>
        <dbReference type="SAM" id="MobiDB-lite"/>
    </source>
</evidence>
<dbReference type="AlphaFoldDB" id="A0A4C2AD76"/>
<proteinExistence type="predicted"/>